<dbReference type="SUPFAM" id="SSF46548">
    <property type="entry name" value="alpha-helical ferredoxin"/>
    <property type="match status" value="1"/>
</dbReference>
<comment type="function">
    <text evidence="8">Part of a membrane-bound complex that couples electron transfer with translocation of ions across the membrane.</text>
</comment>
<comment type="cofactor">
    <cofactor evidence="8">
        <name>[4Fe-4S] cluster</name>
        <dbReference type="ChEBI" id="CHEBI:49883"/>
    </cofactor>
    <text evidence="8">Binds 2 [4Fe-4S] clusters per subunit.</text>
</comment>
<keyword evidence="8" id="KW-0472">Membrane</keyword>
<evidence type="ECO:0000256" key="3">
    <source>
        <dbReference type="ARBA" id="ARBA00022723"/>
    </source>
</evidence>
<feature type="binding site" evidence="8">
    <location>
        <position position="428"/>
    </location>
    <ligand>
        <name>[4Fe-4S] cluster</name>
        <dbReference type="ChEBI" id="CHEBI:49883"/>
        <label>2</label>
    </ligand>
</feature>
<evidence type="ECO:0000256" key="1">
    <source>
        <dbReference type="ARBA" id="ARBA00022448"/>
    </source>
</evidence>
<dbReference type="Pfam" id="PF01512">
    <property type="entry name" value="Complex1_51K"/>
    <property type="match status" value="1"/>
</dbReference>
<dbReference type="EC" id="7.-.-.-" evidence="8"/>
<gene>
    <name evidence="8" type="primary">rnfC</name>
    <name evidence="11" type="ORF">DD681_02470</name>
</gene>
<dbReference type="GO" id="GO:0022900">
    <property type="term" value="P:electron transport chain"/>
    <property type="evidence" value="ECO:0007669"/>
    <property type="project" value="UniProtKB-UniRule"/>
</dbReference>
<keyword evidence="4 8" id="KW-0677">Repeat</keyword>
<evidence type="ECO:0000256" key="2">
    <source>
        <dbReference type="ARBA" id="ARBA00022485"/>
    </source>
</evidence>
<evidence type="ECO:0000256" key="8">
    <source>
        <dbReference type="HAMAP-Rule" id="MF_00461"/>
    </source>
</evidence>
<feature type="domain" description="4Fe-4S ferredoxin-type" evidence="10">
    <location>
        <begin position="413"/>
        <end position="442"/>
    </location>
</feature>
<dbReference type="InterPro" id="IPR037225">
    <property type="entry name" value="Nuo51_FMN-bd_sf"/>
</dbReference>
<feature type="binding site" evidence="8">
    <location>
        <position position="425"/>
    </location>
    <ligand>
        <name>[4Fe-4S] cluster</name>
        <dbReference type="ChEBI" id="CHEBI:49883"/>
        <label>2</label>
    </ligand>
</feature>
<dbReference type="AlphaFoldDB" id="A0A2U8DFQ6"/>
<keyword evidence="6 8" id="KW-0408">Iron</keyword>
<dbReference type="PROSITE" id="PS51379">
    <property type="entry name" value="4FE4S_FER_2"/>
    <property type="match status" value="2"/>
</dbReference>
<dbReference type="GO" id="GO:0051539">
    <property type="term" value="F:4 iron, 4 sulfur cluster binding"/>
    <property type="evidence" value="ECO:0007669"/>
    <property type="project" value="UniProtKB-KW"/>
</dbReference>
<proteinExistence type="inferred from homology"/>
<dbReference type="Pfam" id="PF13375">
    <property type="entry name" value="RnfC_N"/>
    <property type="match status" value="1"/>
</dbReference>
<feature type="binding site" evidence="8">
    <location>
        <position position="389"/>
    </location>
    <ligand>
        <name>[4Fe-4S] cluster</name>
        <dbReference type="ChEBI" id="CHEBI:49883"/>
        <label>1</label>
    </ligand>
</feature>
<keyword evidence="8" id="KW-1003">Cell membrane</keyword>
<dbReference type="PANTHER" id="PTHR43034">
    <property type="entry name" value="ION-TRANSLOCATING OXIDOREDUCTASE COMPLEX SUBUNIT C"/>
    <property type="match status" value="1"/>
</dbReference>
<evidence type="ECO:0000256" key="4">
    <source>
        <dbReference type="ARBA" id="ARBA00022737"/>
    </source>
</evidence>
<sequence length="523" mass="61103">MLKLFFFIKFLKKLFVNFFKKKKIYNFKGGVQCFPIKEKYSEYFLNYVPLPKEFYIFLNSSNFKEIKLNVKINQRVLCGQPLTSGDDYIVPIHSPTSGWIKKISHSSKKQIKIVIISDYLDQWIRLKKITNYKKYTSENLIKKIHKLGIVGLGGGQFPSSRKLKLSINKAHTLIINAVESDPYITADFSLIKNYLNEIILGCEIISWISKTKNILIAIQQDKVNLIKDIKRKIKNKPFFKIFIMKKKYPGGSSKILIKSLIGKEVPHLKHSINIGYLVFNVSTVYAIKRAIINGEPLIQRVVSFLNNNKNNTFSKNFWVKIGTPVRFFLNHLNITNNIHQEICSGGIFMSNIITDLNDSIFKGTNCIYIKNKKNNENIIQYPCINCGYCTNLCPVNLIPQKMYLYSKNNNHQMTQKLNIMDCIQCRICDKVCPSNIPLVKYFKKEKRIQKDINLENNRKKFFLSCFKNREKRLFNQKKNSFIDGSLHKSKQSFSKNIENVKKEQKEIRRKMLHEAIERAKLKK</sequence>
<evidence type="ECO:0000256" key="5">
    <source>
        <dbReference type="ARBA" id="ARBA00022982"/>
    </source>
</evidence>
<dbReference type="InterPro" id="IPR026902">
    <property type="entry name" value="RnfC_N"/>
</dbReference>
<accession>A0A2U8DFQ6</accession>
<dbReference type="SUPFAM" id="SSF142019">
    <property type="entry name" value="Nqo1 FMN-binding domain-like"/>
    <property type="match status" value="1"/>
</dbReference>
<keyword evidence="3 8" id="KW-0479">Metal-binding</keyword>
<comment type="subunit">
    <text evidence="8">The complex is composed of six subunits: RnfA, RnfB, RnfC, RnfD, RnfE and RnfG.</text>
</comment>
<dbReference type="Gene3D" id="3.40.50.11540">
    <property type="entry name" value="NADH-ubiquinone oxidoreductase 51kDa subunit"/>
    <property type="match status" value="1"/>
</dbReference>
<dbReference type="RefSeq" id="WP_158341426.1">
    <property type="nucleotide sequence ID" value="NZ_CP029161.1"/>
</dbReference>
<keyword evidence="9" id="KW-0175">Coiled coil</keyword>
<dbReference type="NCBIfam" id="TIGR01945">
    <property type="entry name" value="rnfC"/>
    <property type="match status" value="1"/>
</dbReference>
<dbReference type="PROSITE" id="PS00198">
    <property type="entry name" value="4FE4S_FER_1"/>
    <property type="match status" value="2"/>
</dbReference>
<feature type="binding site" evidence="8">
    <location>
        <position position="383"/>
    </location>
    <ligand>
        <name>[4Fe-4S] cluster</name>
        <dbReference type="ChEBI" id="CHEBI:49883"/>
        <label>1</label>
    </ligand>
</feature>
<dbReference type="GO" id="GO:0009055">
    <property type="term" value="F:electron transfer activity"/>
    <property type="evidence" value="ECO:0007669"/>
    <property type="project" value="InterPro"/>
</dbReference>
<comment type="subcellular location">
    <subcellularLocation>
        <location evidence="8">Cell inner membrane</location>
        <topology evidence="8">Peripheral membrane protein</topology>
    </subcellularLocation>
</comment>
<dbReference type="Pfam" id="PF12838">
    <property type="entry name" value="Fer4_7"/>
    <property type="match status" value="1"/>
</dbReference>
<feature type="coiled-coil region" evidence="9">
    <location>
        <begin position="490"/>
        <end position="522"/>
    </location>
</feature>
<keyword evidence="1 8" id="KW-0813">Transport</keyword>
<dbReference type="EMBL" id="CP029161">
    <property type="protein sequence ID" value="AWH90650.1"/>
    <property type="molecule type" value="Genomic_DNA"/>
</dbReference>
<dbReference type="PANTHER" id="PTHR43034:SF2">
    <property type="entry name" value="ION-TRANSLOCATING OXIDOREDUCTASE COMPLEX SUBUNIT C"/>
    <property type="match status" value="1"/>
</dbReference>
<dbReference type="InterPro" id="IPR010208">
    <property type="entry name" value="Ion_transpt_RnfC/RsxC"/>
</dbReference>
<comment type="similarity">
    <text evidence="8">Belongs to the 4Fe4S bacterial-type ferredoxin family. RnfC subfamily.</text>
</comment>
<name>A0A2U8DFQ6_9GAMM</name>
<evidence type="ECO:0000313" key="12">
    <source>
        <dbReference type="Proteomes" id="UP000244884"/>
    </source>
</evidence>
<dbReference type="GO" id="GO:0046872">
    <property type="term" value="F:metal ion binding"/>
    <property type="evidence" value="ECO:0007669"/>
    <property type="project" value="UniProtKB-KW"/>
</dbReference>
<dbReference type="Proteomes" id="UP000244884">
    <property type="component" value="Chromosome"/>
</dbReference>
<dbReference type="InterPro" id="IPR017900">
    <property type="entry name" value="4Fe4S_Fe_S_CS"/>
</dbReference>
<dbReference type="Gene3D" id="3.30.70.20">
    <property type="match status" value="1"/>
</dbReference>
<keyword evidence="2 8" id="KW-0004">4Fe-4S</keyword>
<dbReference type="GO" id="GO:0005886">
    <property type="term" value="C:plasma membrane"/>
    <property type="evidence" value="ECO:0007669"/>
    <property type="project" value="UniProtKB-SubCell"/>
</dbReference>
<keyword evidence="8" id="KW-1278">Translocase</keyword>
<keyword evidence="5 8" id="KW-0249">Electron transport</keyword>
<evidence type="ECO:0000313" key="11">
    <source>
        <dbReference type="EMBL" id="AWH90650.1"/>
    </source>
</evidence>
<dbReference type="InterPro" id="IPR011538">
    <property type="entry name" value="Nuo51_FMN-bd"/>
</dbReference>
<evidence type="ECO:0000259" key="10">
    <source>
        <dbReference type="PROSITE" id="PS51379"/>
    </source>
</evidence>
<dbReference type="HAMAP" id="MF_00461">
    <property type="entry name" value="RsxC_RnfC"/>
    <property type="match status" value="1"/>
</dbReference>
<organism evidence="11 12">
    <name type="scientific">Buchnera aphidicola</name>
    <name type="common">Melanaphis sacchari</name>
    <dbReference type="NCBI Taxonomy" id="2173854"/>
    <lineage>
        <taxon>Bacteria</taxon>
        <taxon>Pseudomonadati</taxon>
        <taxon>Pseudomonadota</taxon>
        <taxon>Gammaproteobacteria</taxon>
        <taxon>Enterobacterales</taxon>
        <taxon>Erwiniaceae</taxon>
        <taxon>Buchnera</taxon>
    </lineage>
</organism>
<keyword evidence="7 8" id="KW-0411">Iron-sulfur</keyword>
<feature type="binding site" evidence="8">
    <location>
        <position position="422"/>
    </location>
    <ligand>
        <name>[4Fe-4S] cluster</name>
        <dbReference type="ChEBI" id="CHEBI:49883"/>
        <label>2</label>
    </ligand>
</feature>
<feature type="binding site" evidence="8">
    <location>
        <position position="393"/>
    </location>
    <ligand>
        <name>[4Fe-4S] cluster</name>
        <dbReference type="ChEBI" id="CHEBI:49883"/>
        <label>2</label>
    </ligand>
</feature>
<reference evidence="11 12" key="1">
    <citation type="submission" date="2018-04" db="EMBL/GenBank/DDBJ databases">
        <title>Genome sequence of Buchnera aphidicola from Melaphis sacchari.</title>
        <authorList>
            <person name="Geib S.M."/>
            <person name="Palmer N.A."/>
            <person name="Sattler S.E."/>
            <person name="Sarath G."/>
        </authorList>
    </citation>
    <scope>NUCLEOTIDE SEQUENCE [LARGE SCALE GENOMIC DNA]</scope>
    <source>
        <strain evidence="11 12">LSU</strain>
    </source>
</reference>
<evidence type="ECO:0000256" key="7">
    <source>
        <dbReference type="ARBA" id="ARBA00023014"/>
    </source>
</evidence>
<keyword evidence="8" id="KW-0997">Cell inner membrane</keyword>
<feature type="binding site" evidence="8">
    <location>
        <position position="386"/>
    </location>
    <ligand>
        <name>[4Fe-4S] cluster</name>
        <dbReference type="ChEBI" id="CHEBI:49883"/>
        <label>1</label>
    </ligand>
</feature>
<feature type="binding site" evidence="8">
    <location>
        <position position="432"/>
    </location>
    <ligand>
        <name>[4Fe-4S] cluster</name>
        <dbReference type="ChEBI" id="CHEBI:49883"/>
        <label>1</label>
    </ligand>
</feature>
<dbReference type="NCBIfam" id="NF003454">
    <property type="entry name" value="PRK05035.1"/>
    <property type="match status" value="1"/>
</dbReference>
<feature type="domain" description="4Fe-4S ferredoxin-type" evidence="10">
    <location>
        <begin position="374"/>
        <end position="403"/>
    </location>
</feature>
<evidence type="ECO:0000256" key="6">
    <source>
        <dbReference type="ARBA" id="ARBA00023004"/>
    </source>
</evidence>
<protein>
    <recommendedName>
        <fullName evidence="8">Ion-translocating oxidoreductase complex subunit C</fullName>
        <ecNumber evidence="8">7.-.-.-</ecNumber>
    </recommendedName>
    <alternativeName>
        <fullName evidence="8">Rnf electron transport complex subunit C</fullName>
    </alternativeName>
</protein>
<dbReference type="OrthoDB" id="9767754at2"/>
<dbReference type="InterPro" id="IPR017896">
    <property type="entry name" value="4Fe4S_Fe-S-bd"/>
</dbReference>
<evidence type="ECO:0000256" key="9">
    <source>
        <dbReference type="SAM" id="Coils"/>
    </source>
</evidence>